<evidence type="ECO:0000313" key="4">
    <source>
        <dbReference type="EMBL" id="QHU21278.1"/>
    </source>
</evidence>
<keyword evidence="2" id="KW-1133">Transmembrane helix</keyword>
<keyword evidence="2" id="KW-0812">Transmembrane</keyword>
<dbReference type="EMBL" id="MN740989">
    <property type="protein sequence ID" value="QHU21278.1"/>
    <property type="molecule type" value="Genomic_DNA"/>
</dbReference>
<feature type="domain" description="Minor capsid protein P11 C-terminal conserved region" evidence="3">
    <location>
        <begin position="109"/>
        <end position="190"/>
    </location>
</feature>
<organism evidence="4">
    <name type="scientific">viral metagenome</name>
    <dbReference type="NCBI Taxonomy" id="1070528"/>
    <lineage>
        <taxon>unclassified sequences</taxon>
        <taxon>metagenomes</taxon>
        <taxon>organismal metagenomes</taxon>
    </lineage>
</organism>
<feature type="compositionally biased region" description="Polar residues" evidence="1">
    <location>
        <begin position="64"/>
        <end position="74"/>
    </location>
</feature>
<name>A0A6C0KY66_9ZZZZ</name>
<feature type="transmembrane region" description="Helical" evidence="2">
    <location>
        <begin position="12"/>
        <end position="31"/>
    </location>
</feature>
<keyword evidence="2" id="KW-0472">Membrane</keyword>
<sequence length="196" mass="20832">MSSSLKKLWSEYGIGAIIVLLFVAYGVSVLAKNLTSKGKSGFEYNDGTSPNAAYGNGNAKKQRPVNQMQTTGVQPSDGMGQNEVFSSVSGISTPNAGVPTSCSKPNIQNPSDLLPKDNNSQWAQLNPAGKGELANINLLKAGYHIGIDTIGQTLRNANLQIRSEPPNPQLYVGPWNLSTIESDFLRPPLEIGSGSQ</sequence>
<accession>A0A6C0KY66</accession>
<protein>
    <recommendedName>
        <fullName evidence="3">Minor capsid protein P11 C-terminal conserved region domain-containing protein</fullName>
    </recommendedName>
</protein>
<evidence type="ECO:0000256" key="1">
    <source>
        <dbReference type="SAM" id="MobiDB-lite"/>
    </source>
</evidence>
<evidence type="ECO:0000256" key="2">
    <source>
        <dbReference type="SAM" id="Phobius"/>
    </source>
</evidence>
<dbReference type="AlphaFoldDB" id="A0A6C0KY66"/>
<feature type="region of interest" description="Disordered" evidence="1">
    <location>
        <begin position="53"/>
        <end position="90"/>
    </location>
</feature>
<dbReference type="Pfam" id="PF23983">
    <property type="entry name" value="P11_C"/>
    <property type="match status" value="1"/>
</dbReference>
<reference evidence="4" key="1">
    <citation type="journal article" date="2020" name="Nature">
        <title>Giant virus diversity and host interactions through global metagenomics.</title>
        <authorList>
            <person name="Schulz F."/>
            <person name="Roux S."/>
            <person name="Paez-Espino D."/>
            <person name="Jungbluth S."/>
            <person name="Walsh D.A."/>
            <person name="Denef V.J."/>
            <person name="McMahon K.D."/>
            <person name="Konstantinidis K.T."/>
            <person name="Eloe-Fadrosh E.A."/>
            <person name="Kyrpides N.C."/>
            <person name="Woyke T."/>
        </authorList>
    </citation>
    <scope>NUCLEOTIDE SEQUENCE</scope>
    <source>
        <strain evidence="4">GVMAG-S-3300013094-109</strain>
    </source>
</reference>
<proteinExistence type="predicted"/>
<dbReference type="InterPro" id="IPR055730">
    <property type="entry name" value="P11_C"/>
</dbReference>
<evidence type="ECO:0000259" key="3">
    <source>
        <dbReference type="Pfam" id="PF23983"/>
    </source>
</evidence>